<accession>A0A1J5R3I2</accession>
<dbReference type="PANTHER" id="PTHR30386">
    <property type="entry name" value="MEMBRANE FUSION SUBUNIT OF EMRAB-TOLC MULTIDRUG EFFLUX PUMP"/>
    <property type="match status" value="1"/>
</dbReference>
<evidence type="ECO:0000259" key="3">
    <source>
        <dbReference type="Pfam" id="PF25917"/>
    </source>
</evidence>
<dbReference type="InterPro" id="IPR058792">
    <property type="entry name" value="Beta-barrel_RND_2"/>
</dbReference>
<gene>
    <name evidence="5" type="primary">emrA_9</name>
    <name evidence="5" type="ORF">GALL_276060</name>
</gene>
<reference evidence="5" key="1">
    <citation type="submission" date="2016-10" db="EMBL/GenBank/DDBJ databases">
        <title>Sequence of Gallionella enrichment culture.</title>
        <authorList>
            <person name="Poehlein A."/>
            <person name="Muehling M."/>
            <person name="Daniel R."/>
        </authorList>
    </citation>
    <scope>NUCLEOTIDE SEQUENCE</scope>
</reference>
<keyword evidence="2" id="KW-0472">Membrane</keyword>
<keyword evidence="2" id="KW-1133">Transmembrane helix</keyword>
<feature type="coiled-coil region" evidence="1">
    <location>
        <begin position="127"/>
        <end position="154"/>
    </location>
</feature>
<dbReference type="Gene3D" id="1.10.287.470">
    <property type="entry name" value="Helix hairpin bin"/>
    <property type="match status" value="1"/>
</dbReference>
<dbReference type="Gene3D" id="2.40.50.100">
    <property type="match status" value="1"/>
</dbReference>
<evidence type="ECO:0000256" key="2">
    <source>
        <dbReference type="SAM" id="Phobius"/>
    </source>
</evidence>
<dbReference type="Gene3D" id="2.40.30.170">
    <property type="match status" value="1"/>
</dbReference>
<dbReference type="InterPro" id="IPR050739">
    <property type="entry name" value="MFP"/>
</dbReference>
<dbReference type="AlphaFoldDB" id="A0A1J5R3I2"/>
<organism evidence="5">
    <name type="scientific">mine drainage metagenome</name>
    <dbReference type="NCBI Taxonomy" id="410659"/>
    <lineage>
        <taxon>unclassified sequences</taxon>
        <taxon>metagenomes</taxon>
        <taxon>ecological metagenomes</taxon>
    </lineage>
</organism>
<sequence length="355" mass="36822">MNEAMNEENSKRLLPKLVLLAAVICLVLWLGYKWWWGMSHVTSDNAQVESHIIPVLPKVGGFVAAVKVGDNQPVHAGDLLATIDDRDYRARLAQAEAELALALAGAGSQGQLSGQATAQVAAMRASAAAARSMVEQALANADRAQKDLDRTRALVAQKMVSAQALDAAQAAARAALAQVQASRASAASAGEQVTASSAALRAALAKVDAARAARDLAANQLADTRIVAPVSGVVASKSVEPGQLVQAGQPLLSVVPLNDIWVVANLKETDLAGVKPGDPVAITVDAYPGLKVAGAVDSLSPATGARFSLLPPDNATGNFTKVVQRVPVKIRLQQNPDLARQLRPGMSVVVSISTQ</sequence>
<name>A0A1J5R3I2_9ZZZZ</name>
<feature type="domain" description="CusB-like beta-barrel" evidence="4">
    <location>
        <begin position="260"/>
        <end position="303"/>
    </location>
</feature>
<evidence type="ECO:0000313" key="5">
    <source>
        <dbReference type="EMBL" id="OIQ90526.1"/>
    </source>
</evidence>
<dbReference type="Pfam" id="PF25954">
    <property type="entry name" value="Beta-barrel_RND_2"/>
    <property type="match status" value="1"/>
</dbReference>
<dbReference type="EMBL" id="MLJW01000289">
    <property type="protein sequence ID" value="OIQ90526.1"/>
    <property type="molecule type" value="Genomic_DNA"/>
</dbReference>
<dbReference type="SUPFAM" id="SSF111369">
    <property type="entry name" value="HlyD-like secretion proteins"/>
    <property type="match status" value="2"/>
</dbReference>
<dbReference type="GO" id="GO:0055085">
    <property type="term" value="P:transmembrane transport"/>
    <property type="evidence" value="ECO:0007669"/>
    <property type="project" value="InterPro"/>
</dbReference>
<keyword evidence="1" id="KW-0175">Coiled coil</keyword>
<feature type="domain" description="Multidrug resistance protein MdtA-like barrel-sandwich hybrid" evidence="3">
    <location>
        <begin position="54"/>
        <end position="255"/>
    </location>
</feature>
<evidence type="ECO:0000256" key="1">
    <source>
        <dbReference type="SAM" id="Coils"/>
    </source>
</evidence>
<feature type="transmembrane region" description="Helical" evidence="2">
    <location>
        <begin position="17"/>
        <end position="36"/>
    </location>
</feature>
<dbReference type="Pfam" id="PF25917">
    <property type="entry name" value="BSH_RND"/>
    <property type="match status" value="1"/>
</dbReference>
<dbReference type="PANTHER" id="PTHR30386:SF24">
    <property type="entry name" value="MULTIDRUG RESISTANCE EFFLUX PUMP"/>
    <property type="match status" value="1"/>
</dbReference>
<protein>
    <submittedName>
        <fullName evidence="5">Multidrug export protein EmrA</fullName>
    </submittedName>
</protein>
<evidence type="ECO:0000259" key="4">
    <source>
        <dbReference type="Pfam" id="PF25954"/>
    </source>
</evidence>
<keyword evidence="2" id="KW-0812">Transmembrane</keyword>
<dbReference type="InterPro" id="IPR058625">
    <property type="entry name" value="MdtA-like_BSH"/>
</dbReference>
<comment type="caution">
    <text evidence="5">The sequence shown here is derived from an EMBL/GenBank/DDBJ whole genome shotgun (WGS) entry which is preliminary data.</text>
</comment>
<proteinExistence type="predicted"/>